<keyword evidence="1" id="KW-1133">Transmembrane helix</keyword>
<comment type="caution">
    <text evidence="2">The sequence shown here is derived from an EMBL/GenBank/DDBJ whole genome shotgun (WGS) entry which is preliminary data.</text>
</comment>
<evidence type="ECO:0000313" key="3">
    <source>
        <dbReference type="Proteomes" id="UP000018460"/>
    </source>
</evidence>
<protein>
    <submittedName>
        <fullName evidence="2">Uncharacterized protein</fullName>
    </submittedName>
</protein>
<organism evidence="2 3">
    <name type="scientific">Acinetobacter bouvetii DSM 14964 = CIP 107468</name>
    <dbReference type="NCBI Taxonomy" id="1120925"/>
    <lineage>
        <taxon>Bacteria</taxon>
        <taxon>Pseudomonadati</taxon>
        <taxon>Pseudomonadota</taxon>
        <taxon>Gammaproteobacteria</taxon>
        <taxon>Moraxellales</taxon>
        <taxon>Moraxellaceae</taxon>
        <taxon>Acinetobacter</taxon>
    </lineage>
</organism>
<gene>
    <name evidence="2" type="ORF">F941_02041</name>
</gene>
<keyword evidence="3" id="KW-1185">Reference proteome</keyword>
<dbReference type="AlphaFoldDB" id="N9C9P1"/>
<keyword evidence="1" id="KW-0472">Membrane</keyword>
<keyword evidence="1" id="KW-0812">Transmembrane</keyword>
<proteinExistence type="predicted"/>
<accession>N9C9P1</accession>
<dbReference type="EMBL" id="APQD01000015">
    <property type="protein sequence ID" value="ENV82241.1"/>
    <property type="molecule type" value="Genomic_DNA"/>
</dbReference>
<dbReference type="PATRIC" id="fig|1120925.3.peg.2158"/>
<evidence type="ECO:0000313" key="2">
    <source>
        <dbReference type="EMBL" id="ENV82241.1"/>
    </source>
</evidence>
<sequence>MTYLTAFLFASVIFALVLVWSLVEFYAESKKQEQFDL</sequence>
<reference evidence="2 3" key="1">
    <citation type="submission" date="2013-02" db="EMBL/GenBank/DDBJ databases">
        <title>The Genome Sequence of Acinetobacter bouvetii CIP 107468.</title>
        <authorList>
            <consortium name="The Broad Institute Genome Sequencing Platform"/>
            <consortium name="The Broad Institute Genome Sequencing Center for Infectious Disease"/>
            <person name="Cerqueira G."/>
            <person name="Feldgarden M."/>
            <person name="Courvalin P."/>
            <person name="Perichon B."/>
            <person name="Grillot-Courvalin C."/>
            <person name="Clermont D."/>
            <person name="Rocha E."/>
            <person name="Yoon E.-J."/>
            <person name="Nemec A."/>
            <person name="Walker B."/>
            <person name="Young S.K."/>
            <person name="Zeng Q."/>
            <person name="Gargeya S."/>
            <person name="Fitzgerald M."/>
            <person name="Haas B."/>
            <person name="Abouelleil A."/>
            <person name="Alvarado L."/>
            <person name="Arachchi H.M."/>
            <person name="Berlin A.M."/>
            <person name="Chapman S.B."/>
            <person name="Dewar J."/>
            <person name="Goldberg J."/>
            <person name="Griggs A."/>
            <person name="Gujja S."/>
            <person name="Hansen M."/>
            <person name="Howarth C."/>
            <person name="Imamovic A."/>
            <person name="Larimer J."/>
            <person name="McCowan C."/>
            <person name="Murphy C."/>
            <person name="Neiman D."/>
            <person name="Pearson M."/>
            <person name="Priest M."/>
            <person name="Roberts A."/>
            <person name="Saif S."/>
            <person name="Shea T."/>
            <person name="Sisk P."/>
            <person name="Sykes S."/>
            <person name="Wortman J."/>
            <person name="Nusbaum C."/>
            <person name="Birren B."/>
        </authorList>
    </citation>
    <scope>NUCLEOTIDE SEQUENCE [LARGE SCALE GENOMIC DNA]</scope>
    <source>
        <strain evidence="2 3">CIP 107468</strain>
    </source>
</reference>
<evidence type="ECO:0000256" key="1">
    <source>
        <dbReference type="SAM" id="Phobius"/>
    </source>
</evidence>
<dbReference type="Proteomes" id="UP000018460">
    <property type="component" value="Unassembled WGS sequence"/>
</dbReference>
<name>N9C9P1_9GAMM</name>
<feature type="transmembrane region" description="Helical" evidence="1">
    <location>
        <begin position="6"/>
        <end position="27"/>
    </location>
</feature>